<dbReference type="InterPro" id="IPR011006">
    <property type="entry name" value="CheY-like_superfamily"/>
</dbReference>
<dbReference type="GO" id="GO:0000160">
    <property type="term" value="P:phosphorelay signal transduction system"/>
    <property type="evidence" value="ECO:0007669"/>
    <property type="project" value="InterPro"/>
</dbReference>
<organism evidence="5 6">
    <name type="scientific">Aureliella helgolandensis</name>
    <dbReference type="NCBI Taxonomy" id="2527968"/>
    <lineage>
        <taxon>Bacteria</taxon>
        <taxon>Pseudomonadati</taxon>
        <taxon>Planctomycetota</taxon>
        <taxon>Planctomycetia</taxon>
        <taxon>Pirellulales</taxon>
        <taxon>Pirellulaceae</taxon>
        <taxon>Aureliella</taxon>
    </lineage>
</organism>
<dbReference type="SMART" id="SM00448">
    <property type="entry name" value="REC"/>
    <property type="match status" value="1"/>
</dbReference>
<dbReference type="PANTHER" id="PTHR44591:SF23">
    <property type="entry name" value="CHEY SUBFAMILY"/>
    <property type="match status" value="1"/>
</dbReference>
<protein>
    <recommendedName>
        <fullName evidence="4">Response regulatory domain-containing protein</fullName>
    </recommendedName>
</protein>
<name>A0A518GC40_9BACT</name>
<feature type="domain" description="Response regulatory" evidence="4">
    <location>
        <begin position="43"/>
        <end position="159"/>
    </location>
</feature>
<evidence type="ECO:0000259" key="4">
    <source>
        <dbReference type="PROSITE" id="PS50110"/>
    </source>
</evidence>
<feature type="modified residue" description="4-aspartylphosphate" evidence="2">
    <location>
        <position position="92"/>
    </location>
</feature>
<dbReference type="AlphaFoldDB" id="A0A518GC40"/>
<evidence type="ECO:0000313" key="5">
    <source>
        <dbReference type="EMBL" id="QDV26172.1"/>
    </source>
</evidence>
<evidence type="ECO:0000256" key="3">
    <source>
        <dbReference type="SAM" id="MobiDB-lite"/>
    </source>
</evidence>
<dbReference type="InterPro" id="IPR001789">
    <property type="entry name" value="Sig_transdc_resp-reg_receiver"/>
</dbReference>
<dbReference type="PROSITE" id="PS50110">
    <property type="entry name" value="RESPONSE_REGULATORY"/>
    <property type="match status" value="1"/>
</dbReference>
<evidence type="ECO:0000256" key="2">
    <source>
        <dbReference type="PROSITE-ProRule" id="PRU00169"/>
    </source>
</evidence>
<evidence type="ECO:0000256" key="1">
    <source>
        <dbReference type="ARBA" id="ARBA00022553"/>
    </source>
</evidence>
<dbReference type="OrthoDB" id="282973at2"/>
<accession>A0A518GC40</accession>
<dbReference type="RefSeq" id="WP_145082123.1">
    <property type="nucleotide sequence ID" value="NZ_CP036298.1"/>
</dbReference>
<dbReference type="InterPro" id="IPR050595">
    <property type="entry name" value="Bact_response_regulator"/>
</dbReference>
<keyword evidence="1 2" id="KW-0597">Phosphoprotein</keyword>
<dbReference type="Proteomes" id="UP000318017">
    <property type="component" value="Chromosome"/>
</dbReference>
<dbReference type="SUPFAM" id="SSF52172">
    <property type="entry name" value="CheY-like"/>
    <property type="match status" value="1"/>
</dbReference>
<gene>
    <name evidence="5" type="ORF">Q31a_45440</name>
</gene>
<dbReference type="PANTHER" id="PTHR44591">
    <property type="entry name" value="STRESS RESPONSE REGULATOR PROTEIN 1"/>
    <property type="match status" value="1"/>
</dbReference>
<feature type="region of interest" description="Disordered" evidence="3">
    <location>
        <begin position="1"/>
        <end position="41"/>
    </location>
</feature>
<evidence type="ECO:0000313" key="6">
    <source>
        <dbReference type="Proteomes" id="UP000318017"/>
    </source>
</evidence>
<reference evidence="5 6" key="1">
    <citation type="submission" date="2019-02" db="EMBL/GenBank/DDBJ databases">
        <title>Deep-cultivation of Planctomycetes and their phenomic and genomic characterization uncovers novel biology.</title>
        <authorList>
            <person name="Wiegand S."/>
            <person name="Jogler M."/>
            <person name="Boedeker C."/>
            <person name="Pinto D."/>
            <person name="Vollmers J."/>
            <person name="Rivas-Marin E."/>
            <person name="Kohn T."/>
            <person name="Peeters S.H."/>
            <person name="Heuer A."/>
            <person name="Rast P."/>
            <person name="Oberbeckmann S."/>
            <person name="Bunk B."/>
            <person name="Jeske O."/>
            <person name="Meyerdierks A."/>
            <person name="Storesund J.E."/>
            <person name="Kallscheuer N."/>
            <person name="Luecker S."/>
            <person name="Lage O.M."/>
            <person name="Pohl T."/>
            <person name="Merkel B.J."/>
            <person name="Hornburger P."/>
            <person name="Mueller R.-W."/>
            <person name="Bruemmer F."/>
            <person name="Labrenz M."/>
            <person name="Spormann A.M."/>
            <person name="Op den Camp H."/>
            <person name="Overmann J."/>
            <person name="Amann R."/>
            <person name="Jetten M.S.M."/>
            <person name="Mascher T."/>
            <person name="Medema M.H."/>
            <person name="Devos D.P."/>
            <person name="Kaster A.-K."/>
            <person name="Ovreas L."/>
            <person name="Rohde M."/>
            <person name="Galperin M.Y."/>
            <person name="Jogler C."/>
        </authorList>
    </citation>
    <scope>NUCLEOTIDE SEQUENCE [LARGE SCALE GENOMIC DNA]</scope>
    <source>
        <strain evidence="5 6">Q31a</strain>
    </source>
</reference>
<dbReference type="KEGG" id="ahel:Q31a_45440"/>
<dbReference type="Pfam" id="PF00072">
    <property type="entry name" value="Response_reg"/>
    <property type="match status" value="1"/>
</dbReference>
<dbReference type="Gene3D" id="3.40.50.2300">
    <property type="match status" value="1"/>
</dbReference>
<keyword evidence="6" id="KW-1185">Reference proteome</keyword>
<sequence length="164" mass="17886">MAGADTLPEPDDNSEERKSSSATSAATVEPQPQPTELPTPNRVVLVLEDDLVQLRLLQQHLESLGLTLLTARSIAEAQQHLSENRPQLAIFDVNLPDGSGLELCEQLDSDPRHCTMPIIVLSSMTGNDMIRKTRASGGCYFVGKPYDPNVLLILIERALGESLQ</sequence>
<dbReference type="CDD" id="cd00156">
    <property type="entry name" value="REC"/>
    <property type="match status" value="1"/>
</dbReference>
<dbReference type="EMBL" id="CP036298">
    <property type="protein sequence ID" value="QDV26172.1"/>
    <property type="molecule type" value="Genomic_DNA"/>
</dbReference>
<proteinExistence type="predicted"/>